<reference evidence="2" key="1">
    <citation type="submission" date="2025-08" db="UniProtKB">
        <authorList>
            <consortium name="RefSeq"/>
        </authorList>
    </citation>
    <scope>IDENTIFICATION</scope>
    <source>
        <tissue evidence="2">Kidney</tissue>
    </source>
</reference>
<dbReference type="CTD" id="64759"/>
<dbReference type="Gene3D" id="3.90.190.10">
    <property type="entry name" value="Protein tyrosine phosphatase superfamily"/>
    <property type="match status" value="1"/>
</dbReference>
<accession>A0A6P6BXS3</accession>
<dbReference type="InterPro" id="IPR029021">
    <property type="entry name" value="Prot-tyrosine_phosphatase-like"/>
</dbReference>
<proteinExistence type="predicted"/>
<dbReference type="AlphaFoldDB" id="A0A6P6BXS3"/>
<name>A0A6P6BXS3_PTEVA</name>
<evidence type="ECO:0000313" key="2">
    <source>
        <dbReference type="RefSeq" id="XP_023379936.1"/>
    </source>
</evidence>
<gene>
    <name evidence="2" type="primary">TNS3</name>
</gene>
<dbReference type="InterPro" id="IPR051484">
    <property type="entry name" value="Tensin_PTEN_phosphatase"/>
</dbReference>
<dbReference type="GO" id="GO:0005925">
    <property type="term" value="C:focal adhesion"/>
    <property type="evidence" value="ECO:0007669"/>
    <property type="project" value="TreeGrafter"/>
</dbReference>
<dbReference type="PANTHER" id="PTHR45734:SF5">
    <property type="entry name" value="TENSIN-3"/>
    <property type="match status" value="1"/>
</dbReference>
<dbReference type="GeneID" id="105306616"/>
<sequence>MRPRGAFGAPAASGQRTDRCLRPRKSSEWLWERACCARRESMRGQPEELTASLHSFKNKVFKRARVCGVCKQTLDGPGISSPAVKFSCHRTCEAKAPGGVSLSTSLCCDRPSRPAAPGATMEDSHELDLTYVTERIIAVSFPAGCSEESYLHSLQEVTHMLRSKHGDNYLVLNLSEKRYDLTKLNPKVWPASSEFVTSSPLTLPGQTVGDASVGRA</sequence>
<evidence type="ECO:0000313" key="1">
    <source>
        <dbReference type="Proteomes" id="UP000515202"/>
    </source>
</evidence>
<dbReference type="PANTHER" id="PTHR45734">
    <property type="entry name" value="TENSIN"/>
    <property type="match status" value="1"/>
</dbReference>
<organism evidence="1 2">
    <name type="scientific">Pteropus vampyrus</name>
    <name type="common">Large flying fox</name>
    <dbReference type="NCBI Taxonomy" id="132908"/>
    <lineage>
        <taxon>Eukaryota</taxon>
        <taxon>Metazoa</taxon>
        <taxon>Chordata</taxon>
        <taxon>Craniata</taxon>
        <taxon>Vertebrata</taxon>
        <taxon>Euteleostomi</taxon>
        <taxon>Mammalia</taxon>
        <taxon>Eutheria</taxon>
        <taxon>Laurasiatheria</taxon>
        <taxon>Chiroptera</taxon>
        <taxon>Yinpterochiroptera</taxon>
        <taxon>Pteropodoidea</taxon>
        <taxon>Pteropodidae</taxon>
        <taxon>Pteropodinae</taxon>
        <taxon>Pteropus</taxon>
    </lineage>
</organism>
<dbReference type="Gene3D" id="3.30.60.20">
    <property type="match status" value="1"/>
</dbReference>
<dbReference type="Proteomes" id="UP000515202">
    <property type="component" value="Unplaced"/>
</dbReference>
<keyword evidence="1" id="KW-1185">Reference proteome</keyword>
<dbReference type="RefSeq" id="XP_023379936.1">
    <property type="nucleotide sequence ID" value="XM_023524168.1"/>
</dbReference>
<protein>
    <submittedName>
        <fullName evidence="2">Tensin-3 isoform X2</fullName>
    </submittedName>
</protein>